<dbReference type="EMBL" id="CATOUU010000279">
    <property type="protein sequence ID" value="CAI9923468.1"/>
    <property type="molecule type" value="Genomic_DNA"/>
</dbReference>
<proteinExistence type="predicted"/>
<evidence type="ECO:0000313" key="2">
    <source>
        <dbReference type="EMBL" id="CAL5980853.1"/>
    </source>
</evidence>
<keyword evidence="3" id="KW-1185">Reference proteome</keyword>
<dbReference type="Proteomes" id="UP001642409">
    <property type="component" value="Unassembled WGS sequence"/>
</dbReference>
<reference evidence="1" key="1">
    <citation type="submission" date="2023-06" db="EMBL/GenBank/DDBJ databases">
        <authorList>
            <person name="Kurt Z."/>
        </authorList>
    </citation>
    <scope>NUCLEOTIDE SEQUENCE</scope>
</reference>
<protein>
    <submittedName>
        <fullName evidence="2">Hypothetical_protein</fullName>
    </submittedName>
</protein>
<dbReference type="AlphaFoldDB" id="A0AA86NPM6"/>
<organism evidence="1">
    <name type="scientific">Hexamita inflata</name>
    <dbReference type="NCBI Taxonomy" id="28002"/>
    <lineage>
        <taxon>Eukaryota</taxon>
        <taxon>Metamonada</taxon>
        <taxon>Diplomonadida</taxon>
        <taxon>Hexamitidae</taxon>
        <taxon>Hexamitinae</taxon>
        <taxon>Hexamita</taxon>
    </lineage>
</organism>
<comment type="caution">
    <text evidence="1">The sequence shown here is derived from an EMBL/GenBank/DDBJ whole genome shotgun (WGS) entry which is preliminary data.</text>
</comment>
<reference evidence="2 3" key="2">
    <citation type="submission" date="2024-07" db="EMBL/GenBank/DDBJ databases">
        <authorList>
            <person name="Akdeniz Z."/>
        </authorList>
    </citation>
    <scope>NUCLEOTIDE SEQUENCE [LARGE SCALE GENOMIC DNA]</scope>
</reference>
<evidence type="ECO:0000313" key="3">
    <source>
        <dbReference type="Proteomes" id="UP001642409"/>
    </source>
</evidence>
<name>A0AA86NPM6_9EUKA</name>
<accession>A0AA86NPM6</accession>
<gene>
    <name evidence="1" type="ORF">HINF_LOCUS11113</name>
    <name evidence="2" type="ORF">HINF_LOCUS6380</name>
</gene>
<dbReference type="EMBL" id="CAXDID020000012">
    <property type="protein sequence ID" value="CAL5980853.1"/>
    <property type="molecule type" value="Genomic_DNA"/>
</dbReference>
<sequence length="347" mass="40073">MHIYTLYIISKSISSVLKAQSVFIFTNCDQDDIYLLRRFAQGFIDNNISVHLCNVLLTEQTCEYCVIPCFRLIKHDDRLFFNCFNIESAVKCQANRNFNSNIKQQMILDDSVINQMQFDNSSIKHVFQELKQHQVVVLCDQTIQKDMHGKLYIGQNTTSGEFSLLLPKQFDFQIHQIYPDLPSVLSLAGFQEAQIPLYTLDVQVTAANVIFKFQCSDVTEETAIQNLYLNPDFMAFQLQHNYNYKMGEITASKQALLQKLEAVALAKLDQFYQHQQSVNSPTSNLLRNSQFNSMYKKYAQLKNKIHLQEKLGLPAVDVDQSEIQQVLEVQDYFHDLSCEVDLSDLQV</sequence>
<evidence type="ECO:0000313" key="1">
    <source>
        <dbReference type="EMBL" id="CAI9923468.1"/>
    </source>
</evidence>